<reference evidence="1 2" key="1">
    <citation type="submission" date="2024-03" db="EMBL/GenBank/DDBJ databases">
        <title>Community enrichment and isolation of bacterial strains for fucoidan degradation.</title>
        <authorList>
            <person name="Sichert A."/>
        </authorList>
    </citation>
    <scope>NUCLEOTIDE SEQUENCE [LARGE SCALE GENOMIC DNA]</scope>
    <source>
        <strain evidence="1 2">AS12</strain>
    </source>
</reference>
<comment type="caution">
    <text evidence="1">The sequence shown here is derived from an EMBL/GenBank/DDBJ whole genome shotgun (WGS) entry which is preliminary data.</text>
</comment>
<keyword evidence="2" id="KW-1185">Reference proteome</keyword>
<evidence type="ECO:0000313" key="2">
    <source>
        <dbReference type="Proteomes" id="UP001461163"/>
    </source>
</evidence>
<proteinExistence type="predicted"/>
<dbReference type="EMBL" id="JBBMQS010000021">
    <property type="protein sequence ID" value="MEM5499870.1"/>
    <property type="molecule type" value="Genomic_DNA"/>
</dbReference>
<dbReference type="RefSeq" id="WP_342882845.1">
    <property type="nucleotide sequence ID" value="NZ_JBBMQS010000021.1"/>
</dbReference>
<dbReference type="Proteomes" id="UP001461163">
    <property type="component" value="Unassembled WGS sequence"/>
</dbReference>
<accession>A0ABU9T165</accession>
<sequence>MESFGIVIFDYVNDEEISHFKSVLRKAEDKVAKIGAFEDDRYRLNIEEEFGENGQYFMRYMGGILTSNIIKCLFEMLAEQNFQFARANDYPDEDPSLNLFFIDNGTFSFIPLWDTYINMDEEAMVENGEFFQKELDVKGVAFFNEIYDKWLVGLRIDPEHKLIQGNVTSLKDGLIELYNFQKKRQIEHKKASVKKISAKKWWKFW</sequence>
<evidence type="ECO:0000313" key="1">
    <source>
        <dbReference type="EMBL" id="MEM5499870.1"/>
    </source>
</evidence>
<protein>
    <submittedName>
        <fullName evidence="1">Uncharacterized protein</fullName>
    </submittedName>
</protein>
<organism evidence="1 2">
    <name type="scientific">Paraglaciecola mesophila</name>
    <dbReference type="NCBI Taxonomy" id="197222"/>
    <lineage>
        <taxon>Bacteria</taxon>
        <taxon>Pseudomonadati</taxon>
        <taxon>Pseudomonadota</taxon>
        <taxon>Gammaproteobacteria</taxon>
        <taxon>Alteromonadales</taxon>
        <taxon>Alteromonadaceae</taxon>
        <taxon>Paraglaciecola</taxon>
    </lineage>
</organism>
<name>A0ABU9T165_9ALTE</name>
<gene>
    <name evidence="1" type="ORF">WNY77_20850</name>
</gene>